<dbReference type="PANTHER" id="PTHR10655">
    <property type="entry name" value="LYSOPHOSPHOLIPASE-RELATED"/>
    <property type="match status" value="1"/>
</dbReference>
<keyword evidence="4" id="KW-0378">Hydrolase</keyword>
<dbReference type="PANTHER" id="PTHR10655:SF67">
    <property type="entry name" value="PHOSPHOLIPASE_CARBOXYLESTERASE SUPERFAMILY (AFU_ORTHOLOGUE AFUA_5G09340)"/>
    <property type="match status" value="1"/>
</dbReference>
<protein>
    <submittedName>
        <fullName evidence="4">Alpha/Beta hydrolase protein</fullName>
    </submittedName>
</protein>
<dbReference type="Proteomes" id="UP000242180">
    <property type="component" value="Unassembled WGS sequence"/>
</dbReference>
<dbReference type="GO" id="GO:0008474">
    <property type="term" value="F:palmitoyl-(protein) hydrolase activity"/>
    <property type="evidence" value="ECO:0007669"/>
    <property type="project" value="TreeGrafter"/>
</dbReference>
<feature type="domain" description="Phospholipase/carboxylesterase/thioesterase" evidence="3">
    <location>
        <begin position="40"/>
        <end position="201"/>
    </location>
</feature>
<accession>A0A1X2H402</accession>
<dbReference type="GO" id="GO:0005737">
    <property type="term" value="C:cytoplasm"/>
    <property type="evidence" value="ECO:0007669"/>
    <property type="project" value="TreeGrafter"/>
</dbReference>
<evidence type="ECO:0000313" key="5">
    <source>
        <dbReference type="Proteomes" id="UP000242180"/>
    </source>
</evidence>
<evidence type="ECO:0000256" key="1">
    <source>
        <dbReference type="ARBA" id="ARBA00006499"/>
    </source>
</evidence>
<evidence type="ECO:0000313" key="4">
    <source>
        <dbReference type="EMBL" id="ORY93081.1"/>
    </source>
</evidence>
<dbReference type="OrthoDB" id="437457at2759"/>
<sequence length="269" mass="29650">MQNLNVKSPSSQRGKATPPDKTKSKLRFDYTPSKDGIDFNLLILFHGLAGDSKAPFTNLGKKLELPQTATLSIEGPEEIPFMDGCHAWYPAIDMMTGSLLGPSSPLRMKGLLRTRVLVTELIQHLIQDCGFDASRIFLFGFSQGGTVALDQALFGDIRNLGGVVSISGYLLEEEASQKPIGNGYGGYILITQGDKDATIGNKRTAEDRFKTVQKMCSSTAITSQVFIPGKDHAMPASKQEWQTIHTFFAERMPRRNLELENMADVYIVE</sequence>
<organism evidence="4 5">
    <name type="scientific">Syncephalastrum racemosum</name>
    <name type="common">Filamentous fungus</name>
    <dbReference type="NCBI Taxonomy" id="13706"/>
    <lineage>
        <taxon>Eukaryota</taxon>
        <taxon>Fungi</taxon>
        <taxon>Fungi incertae sedis</taxon>
        <taxon>Mucoromycota</taxon>
        <taxon>Mucoromycotina</taxon>
        <taxon>Mucoromycetes</taxon>
        <taxon>Mucorales</taxon>
        <taxon>Syncephalastraceae</taxon>
        <taxon>Syncephalastrum</taxon>
    </lineage>
</organism>
<comment type="caution">
    <text evidence="4">The sequence shown here is derived from an EMBL/GenBank/DDBJ whole genome shotgun (WGS) entry which is preliminary data.</text>
</comment>
<dbReference type="Gene3D" id="3.40.50.1820">
    <property type="entry name" value="alpha/beta hydrolase"/>
    <property type="match status" value="1"/>
</dbReference>
<reference evidence="4 5" key="1">
    <citation type="submission" date="2016-07" db="EMBL/GenBank/DDBJ databases">
        <title>Pervasive Adenine N6-methylation of Active Genes in Fungi.</title>
        <authorList>
            <consortium name="DOE Joint Genome Institute"/>
            <person name="Mondo S.J."/>
            <person name="Dannebaum R.O."/>
            <person name="Kuo R.C."/>
            <person name="Labutti K."/>
            <person name="Haridas S."/>
            <person name="Kuo A."/>
            <person name="Salamov A."/>
            <person name="Ahrendt S.R."/>
            <person name="Lipzen A."/>
            <person name="Sullivan W."/>
            <person name="Andreopoulos W.B."/>
            <person name="Clum A."/>
            <person name="Lindquist E."/>
            <person name="Daum C."/>
            <person name="Ramamoorthy G.K."/>
            <person name="Gryganskyi A."/>
            <person name="Culley D."/>
            <person name="Magnuson J.K."/>
            <person name="James T.Y."/>
            <person name="O'Malley M.A."/>
            <person name="Stajich J.E."/>
            <person name="Spatafora J.W."/>
            <person name="Visel A."/>
            <person name="Grigoriev I.V."/>
        </authorList>
    </citation>
    <scope>NUCLEOTIDE SEQUENCE [LARGE SCALE GENOMIC DNA]</scope>
    <source>
        <strain evidence="4 5">NRRL 2496</strain>
    </source>
</reference>
<dbReference type="InParanoid" id="A0A1X2H402"/>
<evidence type="ECO:0000256" key="2">
    <source>
        <dbReference type="SAM" id="MobiDB-lite"/>
    </source>
</evidence>
<evidence type="ECO:0000259" key="3">
    <source>
        <dbReference type="Pfam" id="PF02230"/>
    </source>
</evidence>
<dbReference type="AlphaFoldDB" id="A0A1X2H402"/>
<feature type="compositionally biased region" description="Polar residues" evidence="2">
    <location>
        <begin position="1"/>
        <end position="14"/>
    </location>
</feature>
<dbReference type="SUPFAM" id="SSF53474">
    <property type="entry name" value="alpha/beta-Hydrolases"/>
    <property type="match status" value="1"/>
</dbReference>
<dbReference type="EMBL" id="MCGN01000009">
    <property type="protein sequence ID" value="ORY93081.1"/>
    <property type="molecule type" value="Genomic_DNA"/>
</dbReference>
<dbReference type="InterPro" id="IPR029058">
    <property type="entry name" value="AB_hydrolase_fold"/>
</dbReference>
<dbReference type="STRING" id="13706.A0A1X2H402"/>
<dbReference type="OMA" id="CFGKVRN"/>
<gene>
    <name evidence="4" type="ORF">BCR43DRAFT_445028</name>
</gene>
<dbReference type="Pfam" id="PF02230">
    <property type="entry name" value="Abhydrolase_2"/>
    <property type="match status" value="1"/>
</dbReference>
<dbReference type="InterPro" id="IPR003140">
    <property type="entry name" value="PLipase/COase/thioEstase"/>
</dbReference>
<dbReference type="GO" id="GO:0052689">
    <property type="term" value="F:carboxylic ester hydrolase activity"/>
    <property type="evidence" value="ECO:0007669"/>
    <property type="project" value="TreeGrafter"/>
</dbReference>
<feature type="compositionally biased region" description="Basic and acidic residues" evidence="2">
    <location>
        <begin position="18"/>
        <end position="27"/>
    </location>
</feature>
<comment type="similarity">
    <text evidence="1">Belongs to the AB hydrolase superfamily. AB hydrolase 2 family.</text>
</comment>
<dbReference type="InterPro" id="IPR050565">
    <property type="entry name" value="LYPA1-2/EST-like"/>
</dbReference>
<feature type="region of interest" description="Disordered" evidence="2">
    <location>
        <begin position="1"/>
        <end position="27"/>
    </location>
</feature>
<keyword evidence="5" id="KW-1185">Reference proteome</keyword>
<proteinExistence type="inferred from homology"/>
<name>A0A1X2H402_SYNRA</name>